<dbReference type="AlphaFoldDB" id="A0A1I1G9L7"/>
<dbReference type="Pfam" id="PF25594">
    <property type="entry name" value="GldB_lipo"/>
    <property type="match status" value="1"/>
</dbReference>
<accession>A0A1I1G9L7</accession>
<proteinExistence type="predicted"/>
<name>A0A1I1G9L7_9BACT</name>
<sequence>MFVALIGAAASCGSHTDDECANDIDVSDVKVNAPIVRLDNEMFEYKKDAASFTKFMDKYPLFSEVFLQRKHTSEDEILCQHMVKLLNSPYLDTLHTETENYFGNLADVQSDLNKAFAHIKYYYPNFQEPKVYSMVSGFSTDVFVSDSMVVIGLDHFLREHTRYKPQMLPDYIQRRMVRSSIVPMIAMTTSNKYSAQSPDPADMLANMISWGQTYYFMKKVMPCTPDSVIIGYTGQEMKEVEENKAVIWKHFVNQKLFFTNDHFVTTKYIGERPHTFEIGEKCPGRIGRWLGWQIVKKYAEDRKLSLPEVMKLNNAKQVFEEAKYKP</sequence>
<organism evidence="1 2">
    <name type="scientific">Flexibacter flexilis DSM 6793</name>
    <dbReference type="NCBI Taxonomy" id="927664"/>
    <lineage>
        <taxon>Bacteria</taxon>
        <taxon>Pseudomonadati</taxon>
        <taxon>Bacteroidota</taxon>
        <taxon>Cytophagia</taxon>
        <taxon>Cytophagales</taxon>
        <taxon>Flexibacteraceae</taxon>
        <taxon>Flexibacter</taxon>
    </lineage>
</organism>
<keyword evidence="1" id="KW-0449">Lipoprotein</keyword>
<dbReference type="STRING" id="927664.SAMN05421780_102433"/>
<protein>
    <submittedName>
        <fullName evidence="1">Gliding motility-associated lipoprotein GldB</fullName>
    </submittedName>
</protein>
<evidence type="ECO:0000313" key="1">
    <source>
        <dbReference type="EMBL" id="SFC06033.1"/>
    </source>
</evidence>
<keyword evidence="2" id="KW-1185">Reference proteome</keyword>
<dbReference type="EMBL" id="FOLE01000002">
    <property type="protein sequence ID" value="SFC06033.1"/>
    <property type="molecule type" value="Genomic_DNA"/>
</dbReference>
<dbReference type="Proteomes" id="UP000199514">
    <property type="component" value="Unassembled WGS sequence"/>
</dbReference>
<dbReference type="InterPro" id="IPR019853">
    <property type="entry name" value="GldB-like"/>
</dbReference>
<gene>
    <name evidence="1" type="ORF">SAMN05421780_102433</name>
</gene>
<evidence type="ECO:0000313" key="2">
    <source>
        <dbReference type="Proteomes" id="UP000199514"/>
    </source>
</evidence>
<reference evidence="1 2" key="1">
    <citation type="submission" date="2016-10" db="EMBL/GenBank/DDBJ databases">
        <authorList>
            <person name="de Groot N.N."/>
        </authorList>
    </citation>
    <scope>NUCLEOTIDE SEQUENCE [LARGE SCALE GENOMIC DNA]</scope>
    <source>
        <strain evidence="1 2">DSM 6793</strain>
    </source>
</reference>